<dbReference type="Pfam" id="PF15612">
    <property type="entry name" value="WHIM1"/>
    <property type="match status" value="1"/>
</dbReference>
<keyword evidence="4" id="KW-1017">Isopeptide bond</keyword>
<comment type="subcellular location">
    <subcellularLocation>
        <location evidence="2">Cytoplasm</location>
    </subcellularLocation>
    <subcellularLocation>
        <location evidence="1">Nucleus</location>
    </subcellularLocation>
</comment>
<keyword evidence="14" id="KW-1185">Reference proteome</keyword>
<dbReference type="PANTHER" id="PTHR31169">
    <property type="entry name" value="OS05G0300700 PROTEIN"/>
    <property type="match status" value="1"/>
</dbReference>
<feature type="region of interest" description="Disordered" evidence="11">
    <location>
        <begin position="124"/>
        <end position="188"/>
    </location>
</feature>
<dbReference type="EMBL" id="NKXS01005908">
    <property type="protein sequence ID" value="PIN02469.1"/>
    <property type="molecule type" value="Genomic_DNA"/>
</dbReference>
<dbReference type="GO" id="GO:0006355">
    <property type="term" value="P:regulation of DNA-templated transcription"/>
    <property type="evidence" value="ECO:0007669"/>
    <property type="project" value="InterPro"/>
</dbReference>
<keyword evidence="10" id="KW-0175">Coiled coil</keyword>
<dbReference type="InterPro" id="IPR028942">
    <property type="entry name" value="WHIM1_dom"/>
</dbReference>
<organism evidence="13 14">
    <name type="scientific">Handroanthus impetiginosus</name>
    <dbReference type="NCBI Taxonomy" id="429701"/>
    <lineage>
        <taxon>Eukaryota</taxon>
        <taxon>Viridiplantae</taxon>
        <taxon>Streptophyta</taxon>
        <taxon>Embryophyta</taxon>
        <taxon>Tracheophyta</taxon>
        <taxon>Spermatophyta</taxon>
        <taxon>Magnoliopsida</taxon>
        <taxon>eudicotyledons</taxon>
        <taxon>Gunneridae</taxon>
        <taxon>Pentapetalae</taxon>
        <taxon>asterids</taxon>
        <taxon>lamiids</taxon>
        <taxon>Lamiales</taxon>
        <taxon>Bignoniaceae</taxon>
        <taxon>Crescentiina</taxon>
        <taxon>Tabebuia alliance</taxon>
        <taxon>Handroanthus</taxon>
    </lineage>
</organism>
<evidence type="ECO:0000256" key="2">
    <source>
        <dbReference type="ARBA" id="ARBA00004496"/>
    </source>
</evidence>
<evidence type="ECO:0000256" key="7">
    <source>
        <dbReference type="ARBA" id="ARBA00023015"/>
    </source>
</evidence>
<evidence type="ECO:0000256" key="5">
    <source>
        <dbReference type="ARBA" id="ARBA00022553"/>
    </source>
</evidence>
<evidence type="ECO:0000256" key="1">
    <source>
        <dbReference type="ARBA" id="ARBA00004123"/>
    </source>
</evidence>
<evidence type="ECO:0000256" key="3">
    <source>
        <dbReference type="ARBA" id="ARBA00022490"/>
    </source>
</evidence>
<evidence type="ECO:0000256" key="6">
    <source>
        <dbReference type="ARBA" id="ARBA00022843"/>
    </source>
</evidence>
<evidence type="ECO:0000313" key="13">
    <source>
        <dbReference type="EMBL" id="PIN02469.1"/>
    </source>
</evidence>
<dbReference type="PROSITE" id="PS50827">
    <property type="entry name" value="DDT"/>
    <property type="match status" value="1"/>
</dbReference>
<dbReference type="OrthoDB" id="298344at2759"/>
<keyword evidence="9" id="KW-0539">Nucleus</keyword>
<feature type="coiled-coil region" evidence="10">
    <location>
        <begin position="325"/>
        <end position="359"/>
    </location>
</feature>
<dbReference type="InterPro" id="IPR018866">
    <property type="entry name" value="Znf-4CXXC_R1"/>
</dbReference>
<dbReference type="InterPro" id="IPR040221">
    <property type="entry name" value="CDCA7/CDA7L"/>
</dbReference>
<sequence length="439" mass="48441">MAVDTSGVNVTPSSSAKPEYSPEIVVAGGISDSSNGTTCHQCRQKNKTTAVACKNQKKNKPCCIKICDRCLWNRYGEKAVDIAALADWSCPKCRGICNCSVCMKRRGYQPTGLLSKKAKATGYASVSPDVSPNELEKLKHDKTSNDENDIENTKEISIHVDENDDRDKEDLVGDSEEEDSNTENADIPLPVGTELANVAGLDLHAEDVGNALQFLEFSFVFGKILELKKGEPEIVLQELLHGGTFSHTAQFHIHLLSALKTEQGKESATVSPSDSEKLWFQMLKNLCPASEILLKAADYDSLDASEKLRILNMLCDEVLGTEKVRNWIENENNEFLDKVREAKRKVHAAKGKEKSLKQKMKDDVTKAIIAKDGAPLSISEHEAIVSSTKSEAVQAHAEVLESESILMKSNKTCDALRIEPLFMEHRGNVMSTTLYWKLA</sequence>
<keyword evidence="3" id="KW-0963">Cytoplasm</keyword>
<accession>A0A2G9GB10</accession>
<evidence type="ECO:0000256" key="4">
    <source>
        <dbReference type="ARBA" id="ARBA00022499"/>
    </source>
</evidence>
<dbReference type="GO" id="GO:0005737">
    <property type="term" value="C:cytoplasm"/>
    <property type="evidence" value="ECO:0007669"/>
    <property type="project" value="UniProtKB-SubCell"/>
</dbReference>
<evidence type="ECO:0000313" key="14">
    <source>
        <dbReference type="Proteomes" id="UP000231279"/>
    </source>
</evidence>
<dbReference type="Pfam" id="PF10497">
    <property type="entry name" value="zf-4CXXC_R1"/>
    <property type="match status" value="1"/>
</dbReference>
<dbReference type="InterPro" id="IPR018501">
    <property type="entry name" value="DDT_dom"/>
</dbReference>
<reference evidence="14" key="1">
    <citation type="journal article" date="2018" name="Gigascience">
        <title>Genome assembly of the Pink Ipe (Handroanthus impetiginosus, Bignoniaceae), a highly valued, ecologically keystone Neotropical timber forest tree.</title>
        <authorList>
            <person name="Silva-Junior O.B."/>
            <person name="Grattapaglia D."/>
            <person name="Novaes E."/>
            <person name="Collevatti R.G."/>
        </authorList>
    </citation>
    <scope>NUCLEOTIDE SEQUENCE [LARGE SCALE GENOMIC DNA]</scope>
    <source>
        <strain evidence="14">cv. UFG-1</strain>
    </source>
</reference>
<keyword evidence="6" id="KW-0832">Ubl conjugation</keyword>
<protein>
    <recommendedName>
        <fullName evidence="12">DDT domain-containing protein</fullName>
    </recommendedName>
</protein>
<dbReference type="GO" id="GO:0005634">
    <property type="term" value="C:nucleus"/>
    <property type="evidence" value="ECO:0007669"/>
    <property type="project" value="UniProtKB-SubCell"/>
</dbReference>
<gene>
    <name evidence="13" type="ORF">CDL12_25015</name>
</gene>
<evidence type="ECO:0000256" key="9">
    <source>
        <dbReference type="ARBA" id="ARBA00023242"/>
    </source>
</evidence>
<feature type="compositionally biased region" description="Acidic residues" evidence="11">
    <location>
        <begin position="172"/>
        <end position="181"/>
    </location>
</feature>
<feature type="compositionally biased region" description="Basic and acidic residues" evidence="11">
    <location>
        <begin position="134"/>
        <end position="171"/>
    </location>
</feature>
<evidence type="ECO:0000256" key="11">
    <source>
        <dbReference type="SAM" id="MobiDB-lite"/>
    </source>
</evidence>
<dbReference type="PANTHER" id="PTHR31169:SF8">
    <property type="entry name" value="ZINC-FINGER DOMAIN OF MONOAMINE-OXIDASE A REPRESSOR R1 PROTEIN"/>
    <property type="match status" value="1"/>
</dbReference>
<feature type="domain" description="DDT" evidence="12">
    <location>
        <begin position="205"/>
        <end position="265"/>
    </location>
</feature>
<evidence type="ECO:0000256" key="10">
    <source>
        <dbReference type="SAM" id="Coils"/>
    </source>
</evidence>
<proteinExistence type="predicted"/>
<dbReference type="STRING" id="429701.A0A2G9GB10"/>
<evidence type="ECO:0000259" key="12">
    <source>
        <dbReference type="PROSITE" id="PS50827"/>
    </source>
</evidence>
<evidence type="ECO:0000256" key="8">
    <source>
        <dbReference type="ARBA" id="ARBA00023163"/>
    </source>
</evidence>
<comment type="caution">
    <text evidence="13">The sequence shown here is derived from an EMBL/GenBank/DDBJ whole genome shotgun (WGS) entry which is preliminary data.</text>
</comment>
<name>A0A2G9GB10_9LAMI</name>
<keyword evidence="7" id="KW-0805">Transcription regulation</keyword>
<keyword evidence="8" id="KW-0804">Transcription</keyword>
<keyword evidence="5" id="KW-0597">Phosphoprotein</keyword>
<dbReference type="AlphaFoldDB" id="A0A2G9GB10"/>
<dbReference type="Proteomes" id="UP000231279">
    <property type="component" value="Unassembled WGS sequence"/>
</dbReference>